<gene>
    <name evidence="2" type="ORF">BDK51DRAFT_33836</name>
</gene>
<dbReference type="AlphaFoldDB" id="A0A4P9W014"/>
<evidence type="ECO:0000313" key="2">
    <source>
        <dbReference type="EMBL" id="RKO84008.1"/>
    </source>
</evidence>
<keyword evidence="3" id="KW-1185">Reference proteome</keyword>
<dbReference type="EMBL" id="ML000598">
    <property type="protein sequence ID" value="RKO84008.1"/>
    <property type="molecule type" value="Genomic_DNA"/>
</dbReference>
<name>A0A4P9W014_9FUNG</name>
<organism evidence="2 3">
    <name type="scientific">Blyttiomyces helicus</name>
    <dbReference type="NCBI Taxonomy" id="388810"/>
    <lineage>
        <taxon>Eukaryota</taxon>
        <taxon>Fungi</taxon>
        <taxon>Fungi incertae sedis</taxon>
        <taxon>Chytridiomycota</taxon>
        <taxon>Chytridiomycota incertae sedis</taxon>
        <taxon>Chytridiomycetes</taxon>
        <taxon>Chytridiomycetes incertae sedis</taxon>
        <taxon>Blyttiomyces</taxon>
    </lineage>
</organism>
<evidence type="ECO:0000313" key="3">
    <source>
        <dbReference type="Proteomes" id="UP000269721"/>
    </source>
</evidence>
<accession>A0A4P9W014</accession>
<proteinExistence type="predicted"/>
<reference evidence="3" key="1">
    <citation type="journal article" date="2018" name="Nat. Microbiol.">
        <title>Leveraging single-cell genomics to expand the fungal tree of life.</title>
        <authorList>
            <person name="Ahrendt S.R."/>
            <person name="Quandt C.A."/>
            <person name="Ciobanu D."/>
            <person name="Clum A."/>
            <person name="Salamov A."/>
            <person name="Andreopoulos B."/>
            <person name="Cheng J.F."/>
            <person name="Woyke T."/>
            <person name="Pelin A."/>
            <person name="Henrissat B."/>
            <person name="Reynolds N.K."/>
            <person name="Benny G.L."/>
            <person name="Smith M.E."/>
            <person name="James T.Y."/>
            <person name="Grigoriev I.V."/>
        </authorList>
    </citation>
    <scope>NUCLEOTIDE SEQUENCE [LARGE SCALE GENOMIC DNA]</scope>
</reference>
<protein>
    <submittedName>
        <fullName evidence="2">Uncharacterized protein</fullName>
    </submittedName>
</protein>
<dbReference type="Proteomes" id="UP000269721">
    <property type="component" value="Unassembled WGS sequence"/>
</dbReference>
<feature type="region of interest" description="Disordered" evidence="1">
    <location>
        <begin position="306"/>
        <end position="333"/>
    </location>
</feature>
<evidence type="ECO:0000256" key="1">
    <source>
        <dbReference type="SAM" id="MobiDB-lite"/>
    </source>
</evidence>
<sequence length="353" mass="38405">MTTKRDHDPHKPGQRALSQGTLVKNDFTRMGWESKTLANGSIRFLIPCTLDGTANSRVLRNPNTASGTSTDKKVWKASATDCKTIPERPGFIHQQSNALNDGCHHDIWHQGCHIVKLRLMLAPDPKRKLEDYLGLSPDGAAEELEQRLFELRGLGHARHRLRTNETNESGRPQTEKPLRLSALQTTTGTMSNRESARRVASCLIKLGLGGGAGRKPCGGMANFKREGESAALQGEKGALGGSVHRSSVLYGHWKERSGLGGEGGSTGASRTMTTRIAKGSWIVTQQAYSTHHGIFTIALRATQPGEAGRVQRKATGRTGIAPSRRKTRPFGAPFLPTDGLTSRETGMRQLTFL</sequence>